<gene>
    <name evidence="1" type="ORF">S03H2_71344</name>
</gene>
<proteinExistence type="predicted"/>
<accession>X1K2Y4</accession>
<organism evidence="1">
    <name type="scientific">marine sediment metagenome</name>
    <dbReference type="NCBI Taxonomy" id="412755"/>
    <lineage>
        <taxon>unclassified sequences</taxon>
        <taxon>metagenomes</taxon>
        <taxon>ecological metagenomes</taxon>
    </lineage>
</organism>
<protein>
    <submittedName>
        <fullName evidence="1">Uncharacterized protein</fullName>
    </submittedName>
</protein>
<reference evidence="1" key="1">
    <citation type="journal article" date="2014" name="Front. Microbiol.">
        <title>High frequency of phylogenetically diverse reductive dehalogenase-homologous genes in deep subseafloor sedimentary metagenomes.</title>
        <authorList>
            <person name="Kawai M."/>
            <person name="Futagami T."/>
            <person name="Toyoda A."/>
            <person name="Takaki Y."/>
            <person name="Nishi S."/>
            <person name="Hori S."/>
            <person name="Arai W."/>
            <person name="Tsubouchi T."/>
            <person name="Morono Y."/>
            <person name="Uchiyama I."/>
            <person name="Ito T."/>
            <person name="Fujiyama A."/>
            <person name="Inagaki F."/>
            <person name="Takami H."/>
        </authorList>
    </citation>
    <scope>NUCLEOTIDE SEQUENCE</scope>
    <source>
        <strain evidence="1">Expedition CK06-06</strain>
    </source>
</reference>
<sequence>IFSSDDPIEIGERFLKEKFTIEGCPTLRKYKGQWVQWQGHAYKEAPADIVRGDVYKYLEYHFEILLN</sequence>
<comment type="caution">
    <text evidence="1">The sequence shown here is derived from an EMBL/GenBank/DDBJ whole genome shotgun (WGS) entry which is preliminary data.</text>
</comment>
<name>X1K2Y4_9ZZZZ</name>
<feature type="non-terminal residue" evidence="1">
    <location>
        <position position="1"/>
    </location>
</feature>
<dbReference type="AlphaFoldDB" id="X1K2Y4"/>
<evidence type="ECO:0000313" key="1">
    <source>
        <dbReference type="EMBL" id="GAI01367.1"/>
    </source>
</evidence>
<dbReference type="EMBL" id="BARU01047710">
    <property type="protein sequence ID" value="GAI01367.1"/>
    <property type="molecule type" value="Genomic_DNA"/>
</dbReference>